<dbReference type="InterPro" id="IPR036890">
    <property type="entry name" value="HATPase_C_sf"/>
</dbReference>
<gene>
    <name evidence="1" type="ORF">COCVIDRAFT_31694</name>
</gene>
<organism evidence="1 2">
    <name type="scientific">Bipolaris victoriae (strain FI3)</name>
    <name type="common">Victoria blight of oats agent</name>
    <name type="synonym">Cochliobolus victoriae</name>
    <dbReference type="NCBI Taxonomy" id="930091"/>
    <lineage>
        <taxon>Eukaryota</taxon>
        <taxon>Fungi</taxon>
        <taxon>Dikarya</taxon>
        <taxon>Ascomycota</taxon>
        <taxon>Pezizomycotina</taxon>
        <taxon>Dothideomycetes</taxon>
        <taxon>Pleosporomycetidae</taxon>
        <taxon>Pleosporales</taxon>
        <taxon>Pleosporineae</taxon>
        <taxon>Pleosporaceae</taxon>
        <taxon>Bipolaris</taxon>
    </lineage>
</organism>
<proteinExistence type="predicted"/>
<dbReference type="Gene3D" id="3.30.565.10">
    <property type="entry name" value="Histidine kinase-like ATPase, C-terminal domain"/>
    <property type="match status" value="1"/>
</dbReference>
<reference evidence="1 2" key="1">
    <citation type="journal article" date="2013" name="PLoS Genet.">
        <title>Comparative genome structure, secondary metabolite, and effector coding capacity across Cochliobolus pathogens.</title>
        <authorList>
            <person name="Condon B.J."/>
            <person name="Leng Y."/>
            <person name="Wu D."/>
            <person name="Bushley K.E."/>
            <person name="Ohm R.A."/>
            <person name="Otillar R."/>
            <person name="Martin J."/>
            <person name="Schackwitz W."/>
            <person name="Grimwood J."/>
            <person name="MohdZainudin N."/>
            <person name="Xue C."/>
            <person name="Wang R."/>
            <person name="Manning V.A."/>
            <person name="Dhillon B."/>
            <person name="Tu Z.J."/>
            <person name="Steffenson B.J."/>
            <person name="Salamov A."/>
            <person name="Sun H."/>
            <person name="Lowry S."/>
            <person name="LaButti K."/>
            <person name="Han J."/>
            <person name="Copeland A."/>
            <person name="Lindquist E."/>
            <person name="Barry K."/>
            <person name="Schmutz J."/>
            <person name="Baker S.E."/>
            <person name="Ciuffetti L.M."/>
            <person name="Grigoriev I.V."/>
            <person name="Zhong S."/>
            <person name="Turgeon B.G."/>
        </authorList>
    </citation>
    <scope>NUCLEOTIDE SEQUENCE [LARGE SCALE GENOMIC DNA]</scope>
    <source>
        <strain evidence="1 2">FI3</strain>
    </source>
</reference>
<keyword evidence="2" id="KW-1185">Reference proteome</keyword>
<name>W7E4Z0_BIPV3</name>
<protein>
    <recommendedName>
        <fullName evidence="3">Histidine kinase domain-containing protein</fullName>
    </recommendedName>
</protein>
<dbReference type="RefSeq" id="XP_014550629.1">
    <property type="nucleotide sequence ID" value="XM_014695143.1"/>
</dbReference>
<evidence type="ECO:0000313" key="2">
    <source>
        <dbReference type="Proteomes" id="UP000054337"/>
    </source>
</evidence>
<dbReference type="Proteomes" id="UP000054337">
    <property type="component" value="Unassembled WGS sequence"/>
</dbReference>
<evidence type="ECO:0008006" key="3">
    <source>
        <dbReference type="Google" id="ProtNLM"/>
    </source>
</evidence>
<sequence length="118" mass="13344">MVQDAGVLRYTYRIVSENAKKICKYTPCVIFYLNNFLGQQPVPMLNATFKLLKDLKTILDRLRAHVVRKHLSFVVNEDADVPLLLRGDLPRFQDVVTNLISNAIQYTAEGSIAIHIGA</sequence>
<dbReference type="GeneID" id="26254850"/>
<dbReference type="HOGENOM" id="CLU_2072719_0_0_1"/>
<accession>W7E4Z0</accession>
<dbReference type="EMBL" id="KI968867">
    <property type="protein sequence ID" value="EUN21055.1"/>
    <property type="molecule type" value="Genomic_DNA"/>
</dbReference>
<evidence type="ECO:0000313" key="1">
    <source>
        <dbReference type="EMBL" id="EUN21055.1"/>
    </source>
</evidence>
<dbReference type="SUPFAM" id="SSF55874">
    <property type="entry name" value="ATPase domain of HSP90 chaperone/DNA topoisomerase II/histidine kinase"/>
    <property type="match status" value="1"/>
</dbReference>
<dbReference type="AlphaFoldDB" id="W7E4Z0"/>